<dbReference type="RefSeq" id="WP_261592105.1">
    <property type="nucleotide sequence ID" value="NZ_CAMAPD010000003.1"/>
</dbReference>
<comment type="caution">
    <text evidence="1">The sequence shown here is derived from an EMBL/GenBank/DDBJ whole genome shotgun (WGS) entry which is preliminary data.</text>
</comment>
<evidence type="ECO:0000313" key="1">
    <source>
        <dbReference type="EMBL" id="CAH9053912.1"/>
    </source>
</evidence>
<gene>
    <name evidence="1" type="ORF">PSECIP111951_00919</name>
</gene>
<sequence length="73" mass="8270">MSDTQFKYGKQPFDLEGVITQIKYEFYEYPFSTIGIHAKEEVSSGLVTRLTSDIKYVIPDSRLCGAIISKCVL</sequence>
<organism evidence="1 2">
    <name type="scientific">Pseudoalteromonas holothuriae</name>
    <dbReference type="NCBI Taxonomy" id="2963714"/>
    <lineage>
        <taxon>Bacteria</taxon>
        <taxon>Pseudomonadati</taxon>
        <taxon>Pseudomonadota</taxon>
        <taxon>Gammaproteobacteria</taxon>
        <taxon>Alteromonadales</taxon>
        <taxon>Pseudoalteromonadaceae</taxon>
        <taxon>Pseudoalteromonas</taxon>
    </lineage>
</organism>
<accession>A0ABM9GG14</accession>
<name>A0ABM9GG14_9GAMM</name>
<dbReference type="Proteomes" id="UP001152485">
    <property type="component" value="Unassembled WGS sequence"/>
</dbReference>
<protein>
    <submittedName>
        <fullName evidence="1">Uncharacterized protein</fullName>
    </submittedName>
</protein>
<dbReference type="EMBL" id="CAMAPD010000003">
    <property type="protein sequence ID" value="CAH9053912.1"/>
    <property type="molecule type" value="Genomic_DNA"/>
</dbReference>
<evidence type="ECO:0000313" key="2">
    <source>
        <dbReference type="Proteomes" id="UP001152485"/>
    </source>
</evidence>
<proteinExistence type="predicted"/>
<reference evidence="1 2" key="1">
    <citation type="submission" date="2022-07" db="EMBL/GenBank/DDBJ databases">
        <authorList>
            <person name="Criscuolo A."/>
        </authorList>
    </citation>
    <scope>NUCLEOTIDE SEQUENCE [LARGE SCALE GENOMIC DNA]</scope>
    <source>
        <strain evidence="2">CIP 111951</strain>
    </source>
</reference>